<feature type="region of interest" description="Disordered" evidence="1">
    <location>
        <begin position="651"/>
        <end position="708"/>
    </location>
</feature>
<feature type="region of interest" description="Disordered" evidence="1">
    <location>
        <begin position="568"/>
        <end position="587"/>
    </location>
</feature>
<proteinExistence type="predicted"/>
<feature type="region of interest" description="Disordered" evidence="1">
    <location>
        <begin position="108"/>
        <end position="128"/>
    </location>
</feature>
<evidence type="ECO:0000313" key="3">
    <source>
        <dbReference type="WBParaSite" id="ACRNAN_scaffold4649.g28507.t1"/>
    </source>
</evidence>
<evidence type="ECO:0000313" key="2">
    <source>
        <dbReference type="Proteomes" id="UP000887540"/>
    </source>
</evidence>
<dbReference type="WBParaSite" id="ACRNAN_scaffold4649.g28507.t1">
    <property type="protein sequence ID" value="ACRNAN_scaffold4649.g28507.t1"/>
    <property type="gene ID" value="ACRNAN_scaffold4649.g28507"/>
</dbReference>
<organism evidence="2 3">
    <name type="scientific">Acrobeloides nanus</name>
    <dbReference type="NCBI Taxonomy" id="290746"/>
    <lineage>
        <taxon>Eukaryota</taxon>
        <taxon>Metazoa</taxon>
        <taxon>Ecdysozoa</taxon>
        <taxon>Nematoda</taxon>
        <taxon>Chromadorea</taxon>
        <taxon>Rhabditida</taxon>
        <taxon>Tylenchina</taxon>
        <taxon>Cephalobomorpha</taxon>
        <taxon>Cephaloboidea</taxon>
        <taxon>Cephalobidae</taxon>
        <taxon>Acrobeloides</taxon>
    </lineage>
</organism>
<sequence length="708" mass="79299">MLQFSDVVNHIQDAIIEGESRQQIKVSLLGNTVDHWNKVDQGVIDNCYIDELLKQADNRISDIVTLLINEKQYVTLFEWIQKVDQIQNINELMKLLEIFWEKRNITISDNSSSESDSSSESETMEEIKKDKRNFKTENFLNKNGDSSSESDSELHELNYHPQSNVKLLGNYLRCLEECISSKLLGPTIEINLVKTAKTVFWTTFYESTNIEDPELELFRLLKVIVNEETLSKEFVCALGALYTLLDTEDKQKPCFEPEEDVVEFVSENQDKFIAKLARFLFGKECGTFEQFKLNEQFVHVMHEIFTTIQHRILSEGTMNILEISGRILRAEQIIGGIFPEYDNDSYDEVRILAHKKLFIDTDITLNGKNLSVYTQQAIIKEENTRIDLSGLEGDISAKPKPSLPTDKGIDGQDGADGKAGASSGHFALITEEIVNQEWLNIILNGARGQKGQDGGDGSDGNDGTDACIKSDSDIGSAGGSWFLGGLKVFAITTVKESFPKCSCPDAYHIRIDADYTATIHIFEYCSGSEGQKGGRGGRNGCGGEGGDAGKVNCYSAVTGQEFLLNVESRKGKDGKRGTPGRNGKDGADGCGSGYYNKSWGACKKFGLMDGKRVRLKLAGSDTNDEYRSVAKDFAIQGREYIFIEEAEEKRGQIREQEETREERDESTRQGRFIDSFEEQNSSEEDNEEKSDEEESGEEESKEEPLETE</sequence>
<keyword evidence="2" id="KW-1185">Reference proteome</keyword>
<feature type="compositionally biased region" description="Basic and acidic residues" evidence="1">
    <location>
        <begin position="651"/>
        <end position="668"/>
    </location>
</feature>
<feature type="region of interest" description="Disordered" evidence="1">
    <location>
        <begin position="390"/>
        <end position="418"/>
    </location>
</feature>
<dbReference type="AlphaFoldDB" id="A0A914DZG8"/>
<reference evidence="3" key="1">
    <citation type="submission" date="2022-11" db="UniProtKB">
        <authorList>
            <consortium name="WormBaseParasite"/>
        </authorList>
    </citation>
    <scope>IDENTIFICATION</scope>
</reference>
<name>A0A914DZG8_9BILA</name>
<accession>A0A914DZG8</accession>
<dbReference type="Proteomes" id="UP000887540">
    <property type="component" value="Unplaced"/>
</dbReference>
<protein>
    <submittedName>
        <fullName evidence="3">Uncharacterized protein</fullName>
    </submittedName>
</protein>
<feature type="compositionally biased region" description="Acidic residues" evidence="1">
    <location>
        <begin position="675"/>
        <end position="708"/>
    </location>
</feature>
<evidence type="ECO:0000256" key="1">
    <source>
        <dbReference type="SAM" id="MobiDB-lite"/>
    </source>
</evidence>